<dbReference type="EMBL" id="DTPI01000033">
    <property type="protein sequence ID" value="HGE66917.1"/>
    <property type="molecule type" value="Genomic_DNA"/>
</dbReference>
<evidence type="ECO:0000313" key="3">
    <source>
        <dbReference type="EMBL" id="HHF47920.1"/>
    </source>
</evidence>
<evidence type="ECO:0000313" key="2">
    <source>
        <dbReference type="EMBL" id="HGU59817.1"/>
    </source>
</evidence>
<gene>
    <name evidence="3" type="ORF">ENL48_01580</name>
    <name evidence="2" type="ORF">ENT89_06690</name>
    <name evidence="1" type="ORF">ENX77_07395</name>
</gene>
<sequence>MDEQLLKIKTMITRWYETYKNLERCESTIYMFVDLINRLVEPYLTELYRTKSISSEDYLEMMAYCEELIQKLKKEFGLQDIELIREHIIGC</sequence>
<evidence type="ECO:0000313" key="1">
    <source>
        <dbReference type="EMBL" id="HGE66917.1"/>
    </source>
</evidence>
<organism evidence="1">
    <name type="scientific">Geoglobus ahangari</name>
    <dbReference type="NCBI Taxonomy" id="113653"/>
    <lineage>
        <taxon>Archaea</taxon>
        <taxon>Methanobacteriati</taxon>
        <taxon>Methanobacteriota</taxon>
        <taxon>Archaeoglobi</taxon>
        <taxon>Archaeoglobales</taxon>
        <taxon>Archaeoglobaceae</taxon>
        <taxon>Geoglobus</taxon>
    </lineage>
</organism>
<protein>
    <submittedName>
        <fullName evidence="1">Uncharacterized protein</fullName>
    </submittedName>
</protein>
<name>A0A7C3YDA2_9EURY</name>
<reference evidence="1" key="1">
    <citation type="journal article" date="2020" name="mSystems">
        <title>Genome- and Community-Level Interaction Insights into Carbon Utilization and Element Cycling Functions of Hydrothermarchaeota in Hydrothermal Sediment.</title>
        <authorList>
            <person name="Zhou Z."/>
            <person name="Liu Y."/>
            <person name="Xu W."/>
            <person name="Pan J."/>
            <person name="Luo Z.H."/>
            <person name="Li M."/>
        </authorList>
    </citation>
    <scope>NUCLEOTIDE SEQUENCE [LARGE SCALE GENOMIC DNA]</scope>
    <source>
        <strain evidence="3">SpSt-10</strain>
        <strain evidence="2">SpSt-62</strain>
        <strain evidence="1">SpSt-97</strain>
    </source>
</reference>
<dbReference type="AlphaFoldDB" id="A0A7C3YDA2"/>
<proteinExistence type="predicted"/>
<dbReference type="EMBL" id="DTAK01000049">
    <property type="protein sequence ID" value="HGU59817.1"/>
    <property type="molecule type" value="Genomic_DNA"/>
</dbReference>
<dbReference type="EMBL" id="DRUC01000029">
    <property type="protein sequence ID" value="HHF47920.1"/>
    <property type="molecule type" value="Genomic_DNA"/>
</dbReference>
<accession>A0A7C3YDA2</accession>
<comment type="caution">
    <text evidence="1">The sequence shown here is derived from an EMBL/GenBank/DDBJ whole genome shotgun (WGS) entry which is preliminary data.</text>
</comment>